<dbReference type="InterPro" id="IPR003607">
    <property type="entry name" value="HD/PDEase_dom"/>
</dbReference>
<dbReference type="PANTHER" id="PTHR36442">
    <property type="entry name" value="CYCLIC-DI-AMP PHOSPHODIESTERASE PGPH"/>
    <property type="match status" value="1"/>
</dbReference>
<dbReference type="Pfam" id="PF07697">
    <property type="entry name" value="7TMR-HDED"/>
    <property type="match status" value="1"/>
</dbReference>
<evidence type="ECO:0000313" key="4">
    <source>
        <dbReference type="EMBL" id="WZL70160.1"/>
    </source>
</evidence>
<gene>
    <name evidence="4" type="ORF">QBE51_01125</name>
</gene>
<feature type="transmembrane region" description="Helical" evidence="2">
    <location>
        <begin position="444"/>
        <end position="465"/>
    </location>
</feature>
<dbReference type="InterPro" id="IPR011624">
    <property type="entry name" value="Metal-dep_PHydrolase_7TM_extra"/>
</dbReference>
<feature type="domain" description="HD" evidence="3">
    <location>
        <begin position="498"/>
        <end position="641"/>
    </location>
</feature>
<dbReference type="InterPro" id="IPR052722">
    <property type="entry name" value="PgpH_phosphodiesterase"/>
</dbReference>
<keyword evidence="2" id="KW-0472">Membrane</keyword>
<dbReference type="Proteomes" id="UP001486565">
    <property type="component" value="Chromosome"/>
</dbReference>
<dbReference type="CDD" id="cd00077">
    <property type="entry name" value="HDc"/>
    <property type="match status" value="1"/>
</dbReference>
<feature type="region of interest" description="Disordered" evidence="1">
    <location>
        <begin position="704"/>
        <end position="740"/>
    </location>
</feature>
<dbReference type="SMART" id="SM00471">
    <property type="entry name" value="HDc"/>
    <property type="match status" value="1"/>
</dbReference>
<feature type="transmembrane region" description="Helical" evidence="2">
    <location>
        <begin position="290"/>
        <end position="310"/>
    </location>
</feature>
<proteinExistence type="predicted"/>
<evidence type="ECO:0000313" key="5">
    <source>
        <dbReference type="Proteomes" id="UP001486565"/>
    </source>
</evidence>
<dbReference type="PROSITE" id="PS51831">
    <property type="entry name" value="HD"/>
    <property type="match status" value="1"/>
</dbReference>
<keyword evidence="5" id="KW-1185">Reference proteome</keyword>
<accession>A0ABZ2Y4M6</accession>
<name>A0ABZ2Y4M6_9FIRM</name>
<dbReference type="EMBL" id="CP121687">
    <property type="protein sequence ID" value="WZL70160.1"/>
    <property type="molecule type" value="Genomic_DNA"/>
</dbReference>
<keyword evidence="2" id="KW-1133">Transmembrane helix</keyword>
<feature type="transmembrane region" description="Helical" evidence="2">
    <location>
        <begin position="386"/>
        <end position="405"/>
    </location>
</feature>
<dbReference type="InterPro" id="IPR006674">
    <property type="entry name" value="HD_domain"/>
</dbReference>
<sequence length="740" mass="84295">MNRGRVLRITLIILSFALTCAAVFTGEYFQTIEDIKVGSIAPKRFTSPREIENKLATEKKREQIRNEIEPLYKQEPQIEKQAETRIELLFNKVEDIQEYLADQKEADNQQKLHLTDELTEEERQNIVKETEDFKQESAAEQIKILQKQSPISLSDAQLELLVQMDSKKLEEIKRYCLEITQSTFSMGIREEAKTKIILDVKEQFESLNLEPEIQTLGYDIVSSVIQPNMSIDESATQKMLEERLSQVRPVIILPGQKIVDEGEIITEEAYQILESLGFIKKDFKEESVRYIGAILLICLLLSFIYIYIWIFNKSIMDSKKEMLLLCSIYSINILMIRFMAPLHFSWIPIPIAGMLLSILLDIRLGILFNGGITIIGALMNKESLDFIIFFLIVGTFFSILVMNTYKRNRILWVGILAGLLNGITIISLEQFLNGADTINILSHSLYAFISGVLSVIITVGSLPFWEVAFDVVTPIKLLELTNPEQPLLKRLLIEAPGTYYHSLIVANLAETAAADIEANSLLARVGGYYHDIGKIVYPQYFKENQVLDNPHDYMEPSVSAKIIHQHVSNGLKIAAEYKLPRAVKDMIAQHHGTTFTQYFYYKAAKINSAESISKEEFCYEGPIPQSKEAALIMLADTVEAAVRSMNPHEKITDKTEQLVRKLIKSKLDDGQLDDSNLTIKDLEKIVQAFMKVFNGMYHERIKYPDGTEDQNNEDLDGKQHIVSVKRENESINRGDHSTSA</sequence>
<feature type="compositionally biased region" description="Basic and acidic residues" evidence="1">
    <location>
        <begin position="715"/>
        <end position="740"/>
    </location>
</feature>
<organism evidence="4 5">
    <name type="scientific">Defluviitalea saccharophila</name>
    <dbReference type="NCBI Taxonomy" id="879970"/>
    <lineage>
        <taxon>Bacteria</taxon>
        <taxon>Bacillati</taxon>
        <taxon>Bacillota</taxon>
        <taxon>Clostridia</taxon>
        <taxon>Lachnospirales</taxon>
        <taxon>Defluviitaleaceae</taxon>
        <taxon>Defluviitalea</taxon>
    </lineage>
</organism>
<feature type="transmembrane region" description="Helical" evidence="2">
    <location>
        <begin position="322"/>
        <end position="340"/>
    </location>
</feature>
<keyword evidence="2" id="KW-0812">Transmembrane</keyword>
<dbReference type="Gene3D" id="1.10.3210.10">
    <property type="entry name" value="Hypothetical protein af1432"/>
    <property type="match status" value="1"/>
</dbReference>
<evidence type="ECO:0000256" key="1">
    <source>
        <dbReference type="SAM" id="MobiDB-lite"/>
    </source>
</evidence>
<dbReference type="Pfam" id="PF07698">
    <property type="entry name" value="7TM-7TMR_HD"/>
    <property type="match status" value="1"/>
</dbReference>
<dbReference type="SUPFAM" id="SSF109604">
    <property type="entry name" value="HD-domain/PDEase-like"/>
    <property type="match status" value="1"/>
</dbReference>
<dbReference type="PANTHER" id="PTHR36442:SF1">
    <property type="entry name" value="CYCLIC-DI-AMP PHOSPHODIESTERASE PGPH"/>
    <property type="match status" value="1"/>
</dbReference>
<dbReference type="Pfam" id="PF01966">
    <property type="entry name" value="HD"/>
    <property type="match status" value="1"/>
</dbReference>
<feature type="transmembrane region" description="Helical" evidence="2">
    <location>
        <begin position="411"/>
        <end position="432"/>
    </location>
</feature>
<feature type="transmembrane region" description="Helical" evidence="2">
    <location>
        <begin position="346"/>
        <end position="379"/>
    </location>
</feature>
<reference evidence="4 5" key="1">
    <citation type="submission" date="2023-03" db="EMBL/GenBank/DDBJ databases">
        <title>Novel Species.</title>
        <authorList>
            <person name="Ma S."/>
        </authorList>
    </citation>
    <scope>NUCLEOTIDE SEQUENCE [LARGE SCALE GENOMIC DNA]</scope>
    <source>
        <strain evidence="4 5">LIND6LT2</strain>
    </source>
</reference>
<dbReference type="InterPro" id="IPR011621">
    <property type="entry name" value="Metal-dep_PHydrolase_7TM_intra"/>
</dbReference>
<dbReference type="NCBIfam" id="TIGR00277">
    <property type="entry name" value="HDIG"/>
    <property type="match status" value="1"/>
</dbReference>
<dbReference type="RefSeq" id="WP_341877123.1">
    <property type="nucleotide sequence ID" value="NZ_CP121687.1"/>
</dbReference>
<evidence type="ECO:0000256" key="2">
    <source>
        <dbReference type="SAM" id="Phobius"/>
    </source>
</evidence>
<dbReference type="InterPro" id="IPR006675">
    <property type="entry name" value="HDIG_dom"/>
</dbReference>
<evidence type="ECO:0000259" key="3">
    <source>
        <dbReference type="PROSITE" id="PS51831"/>
    </source>
</evidence>
<protein>
    <submittedName>
        <fullName evidence="4">HDIG domain-containing protein</fullName>
    </submittedName>
</protein>